<evidence type="ECO:0000256" key="1">
    <source>
        <dbReference type="SAM" id="MobiDB-lite"/>
    </source>
</evidence>
<evidence type="ECO:0000313" key="3">
    <source>
        <dbReference type="Proteomes" id="UP000192656"/>
    </source>
</evidence>
<name>A0A1W2E9V3_9HYPH</name>
<evidence type="ECO:0008006" key="4">
    <source>
        <dbReference type="Google" id="ProtNLM"/>
    </source>
</evidence>
<dbReference type="STRING" id="937218.SAMN06297251_12311"/>
<dbReference type="Proteomes" id="UP000192656">
    <property type="component" value="Unassembled WGS sequence"/>
</dbReference>
<keyword evidence="3" id="KW-1185">Reference proteome</keyword>
<dbReference type="EMBL" id="FWXR01000023">
    <property type="protein sequence ID" value="SMD06445.1"/>
    <property type="molecule type" value="Genomic_DNA"/>
</dbReference>
<organism evidence="2 3">
    <name type="scientific">Fulvimarina manganoxydans</name>
    <dbReference type="NCBI Taxonomy" id="937218"/>
    <lineage>
        <taxon>Bacteria</taxon>
        <taxon>Pseudomonadati</taxon>
        <taxon>Pseudomonadota</taxon>
        <taxon>Alphaproteobacteria</taxon>
        <taxon>Hyphomicrobiales</taxon>
        <taxon>Aurantimonadaceae</taxon>
        <taxon>Fulvimarina</taxon>
    </lineage>
</organism>
<reference evidence="2 3" key="1">
    <citation type="submission" date="2017-04" db="EMBL/GenBank/DDBJ databases">
        <authorList>
            <person name="Afonso C.L."/>
            <person name="Miller P.J."/>
            <person name="Scott M.A."/>
            <person name="Spackman E."/>
            <person name="Goraichik I."/>
            <person name="Dimitrov K.M."/>
            <person name="Suarez D.L."/>
            <person name="Swayne D.E."/>
        </authorList>
    </citation>
    <scope>NUCLEOTIDE SEQUENCE [LARGE SCALE GENOMIC DNA]</scope>
    <source>
        <strain evidence="2 3">CGMCC 1.10972</strain>
    </source>
</reference>
<feature type="region of interest" description="Disordered" evidence="1">
    <location>
        <begin position="105"/>
        <end position="177"/>
    </location>
</feature>
<gene>
    <name evidence="2" type="ORF">SAMN06297251_12311</name>
</gene>
<feature type="compositionally biased region" description="Low complexity" evidence="1">
    <location>
        <begin position="272"/>
        <end position="281"/>
    </location>
</feature>
<proteinExistence type="predicted"/>
<dbReference type="AlphaFoldDB" id="A0A1W2E9V3"/>
<dbReference type="OrthoDB" id="8421890at2"/>
<feature type="compositionally biased region" description="Basic and acidic residues" evidence="1">
    <location>
        <begin position="249"/>
        <end position="265"/>
    </location>
</feature>
<protein>
    <recommendedName>
        <fullName evidence="4">Helix-turn-helix domain-containing protein</fullName>
    </recommendedName>
</protein>
<sequence>MSRAVDKSDGLLAKYLLLTAIIGTDWATRLDHKVATIIVERYRSDHGNARASNSYLACLTRADIKNVRISVGRLVEHGAFFIHREGKGTRPTEYVPNFSFAASGGAHAPATSGDADTPTCGGADAPTNGRSGDAETPQSRLPVPLTISGYGEEATKEPAAATPPPAPRPDRAGGSVPAGDFEVLWRAYGFKRGKAEARAAFDALSPSDERAAAMIEAARDWCAAWAEGGDAKTGRRTLASWLQREDFDCEPPRRYEKPTRQKRPTDDEERPQAPTTGTAGPPQAPKRHRVTITDAATHQAGADIVLAIVMSAEDGTHFRAEHKVQARSASEQEDGQRALARLCMAANLGAVEDAAELCGREIEIMAGPTGPIHYVPHLDCGLVA</sequence>
<evidence type="ECO:0000313" key="2">
    <source>
        <dbReference type="EMBL" id="SMD06445.1"/>
    </source>
</evidence>
<dbReference type="RefSeq" id="WP_084412074.1">
    <property type="nucleotide sequence ID" value="NZ_FWXR01000023.1"/>
</dbReference>
<accession>A0A1W2E9V3</accession>
<feature type="region of interest" description="Disordered" evidence="1">
    <location>
        <begin position="249"/>
        <end position="287"/>
    </location>
</feature>